<dbReference type="AlphaFoldDB" id="E0E1X4"/>
<dbReference type="InterPro" id="IPR017871">
    <property type="entry name" value="ABC_transporter-like_CS"/>
</dbReference>
<dbReference type="eggNOG" id="COG1131">
    <property type="taxonomic scope" value="Bacteria"/>
</dbReference>
<dbReference type="STRING" id="596315.HMPREF0634_1158"/>
<keyword evidence="2" id="KW-0547">Nucleotide-binding</keyword>
<dbReference type="InterPro" id="IPR051782">
    <property type="entry name" value="ABC_Transporter_VariousFunc"/>
</dbReference>
<keyword evidence="6" id="KW-1185">Reference proteome</keyword>
<keyword evidence="3 5" id="KW-0067">ATP-binding</keyword>
<feature type="domain" description="ABC transporter" evidence="4">
    <location>
        <begin position="2"/>
        <end position="233"/>
    </location>
</feature>
<dbReference type="EMBL" id="ADGQ01000027">
    <property type="protein sequence ID" value="EFM65094.1"/>
    <property type="molecule type" value="Genomic_DNA"/>
</dbReference>
<dbReference type="PANTHER" id="PTHR42939:SF1">
    <property type="entry name" value="ABC TRANSPORTER ATP-BINDING PROTEIN ALBC-RELATED"/>
    <property type="match status" value="1"/>
</dbReference>
<dbReference type="PROSITE" id="PS00211">
    <property type="entry name" value="ABC_TRANSPORTER_1"/>
    <property type="match status" value="1"/>
</dbReference>
<dbReference type="PROSITE" id="PS50893">
    <property type="entry name" value="ABC_TRANSPORTER_2"/>
    <property type="match status" value="1"/>
</dbReference>
<dbReference type="GO" id="GO:0016887">
    <property type="term" value="F:ATP hydrolysis activity"/>
    <property type="evidence" value="ECO:0007669"/>
    <property type="project" value="InterPro"/>
</dbReference>
<proteinExistence type="predicted"/>
<dbReference type="Gene3D" id="3.40.50.300">
    <property type="entry name" value="P-loop containing nucleotide triphosphate hydrolases"/>
    <property type="match status" value="1"/>
</dbReference>
<gene>
    <name evidence="5" type="ORF">HMPREF0634_1158</name>
</gene>
<dbReference type="InterPro" id="IPR003439">
    <property type="entry name" value="ABC_transporter-like_ATP-bd"/>
</dbReference>
<dbReference type="InterPro" id="IPR027417">
    <property type="entry name" value="P-loop_NTPase"/>
</dbReference>
<dbReference type="Pfam" id="PF00005">
    <property type="entry name" value="ABC_tran"/>
    <property type="match status" value="1"/>
</dbReference>
<protein>
    <submittedName>
        <fullName evidence="5">ABC transporter, ATP-binding protein</fullName>
    </submittedName>
</protein>
<dbReference type="SUPFAM" id="SSF52540">
    <property type="entry name" value="P-loop containing nucleoside triphosphate hydrolases"/>
    <property type="match status" value="1"/>
</dbReference>
<dbReference type="OrthoDB" id="9804819at2"/>
<dbReference type="PANTHER" id="PTHR42939">
    <property type="entry name" value="ABC TRANSPORTER ATP-BINDING PROTEIN ALBC-RELATED"/>
    <property type="match status" value="1"/>
</dbReference>
<dbReference type="InterPro" id="IPR003593">
    <property type="entry name" value="AAA+_ATPase"/>
</dbReference>
<evidence type="ECO:0000256" key="1">
    <source>
        <dbReference type="ARBA" id="ARBA00022448"/>
    </source>
</evidence>
<dbReference type="GO" id="GO:0005524">
    <property type="term" value="F:ATP binding"/>
    <property type="evidence" value="ECO:0007669"/>
    <property type="project" value="UniProtKB-KW"/>
</dbReference>
<evidence type="ECO:0000313" key="6">
    <source>
        <dbReference type="Proteomes" id="UP000003244"/>
    </source>
</evidence>
<reference evidence="5 6" key="1">
    <citation type="submission" date="2010-08" db="EMBL/GenBank/DDBJ databases">
        <authorList>
            <person name="Harkins D.M."/>
            <person name="Madupu R."/>
            <person name="Durkin A.S."/>
            <person name="Torralba M."/>
            <person name="Methe B."/>
            <person name="Sutton G.G."/>
            <person name="Nelson K.E."/>
        </authorList>
    </citation>
    <scope>NUCLEOTIDE SEQUENCE [LARGE SCALE GENOMIC DNA]</scope>
    <source>
        <strain evidence="5 6">DSM 17678</strain>
    </source>
</reference>
<evidence type="ECO:0000259" key="4">
    <source>
        <dbReference type="PROSITE" id="PS50893"/>
    </source>
</evidence>
<sequence length="239" mass="27710">MIRVQNLTKKYKNQTGERYSCVKYALDNVSLDIMDGTITAILGVNGSGKTSLLKSIMGFIKPTRGHISIDDQKLSYHLYEKMIYVPDCPTHFPTYRVQDMIDFYKDFYKTWDDQKADEMLDLFKINREDIIDSMSKGNIAKVKLVMAFCLNMKYIILDEPFAGIDIFKRKEFVSMMAQYMSDDQTLILTTHEIDDIESVVDYVHILSDGRLVASFDAEEMRTYEGKSILEKIREVSFDD</sequence>
<evidence type="ECO:0000256" key="3">
    <source>
        <dbReference type="ARBA" id="ARBA00022840"/>
    </source>
</evidence>
<evidence type="ECO:0000313" key="5">
    <source>
        <dbReference type="EMBL" id="EFM65094.1"/>
    </source>
</evidence>
<comment type="caution">
    <text evidence="5">The sequence shown here is derived from an EMBL/GenBank/DDBJ whole genome shotgun (WGS) entry which is preliminary data.</text>
</comment>
<organism evidence="5 6">
    <name type="scientific">Peptostreptococcus stomatis DSM 17678</name>
    <dbReference type="NCBI Taxonomy" id="596315"/>
    <lineage>
        <taxon>Bacteria</taxon>
        <taxon>Bacillati</taxon>
        <taxon>Bacillota</taxon>
        <taxon>Clostridia</taxon>
        <taxon>Peptostreptococcales</taxon>
        <taxon>Peptostreptococcaceae</taxon>
        <taxon>Peptostreptococcus</taxon>
    </lineage>
</organism>
<dbReference type="SMART" id="SM00382">
    <property type="entry name" value="AAA"/>
    <property type="match status" value="1"/>
</dbReference>
<dbReference type="GeneID" id="84800212"/>
<dbReference type="CDD" id="cd03230">
    <property type="entry name" value="ABC_DR_subfamily_A"/>
    <property type="match status" value="1"/>
</dbReference>
<accession>E0E1X4</accession>
<dbReference type="RefSeq" id="WP_007788677.1">
    <property type="nucleotide sequence ID" value="NZ_ADGQ01000027.1"/>
</dbReference>
<dbReference type="Proteomes" id="UP000003244">
    <property type="component" value="Unassembled WGS sequence"/>
</dbReference>
<keyword evidence="1" id="KW-0813">Transport</keyword>
<evidence type="ECO:0000256" key="2">
    <source>
        <dbReference type="ARBA" id="ARBA00022741"/>
    </source>
</evidence>
<name>E0E1X4_9FIRM</name>